<gene>
    <name evidence="7" type="ORF">V5J35_003013</name>
</gene>
<name>A0ABV2SJ88_9GAMM</name>
<dbReference type="SUPFAM" id="SSF53649">
    <property type="entry name" value="Alkaline phosphatase-like"/>
    <property type="match status" value="1"/>
</dbReference>
<evidence type="ECO:0000256" key="5">
    <source>
        <dbReference type="SAM" id="SignalP"/>
    </source>
</evidence>
<dbReference type="EMBL" id="JBEWTB010000002">
    <property type="protein sequence ID" value="MET4757821.1"/>
    <property type="molecule type" value="Genomic_DNA"/>
</dbReference>
<dbReference type="InterPro" id="IPR050738">
    <property type="entry name" value="Sulfatase"/>
</dbReference>
<reference evidence="7 8" key="1">
    <citation type="submission" date="2024-06" db="EMBL/GenBank/DDBJ databases">
        <title>Genomic Encyclopedia of Type Strains, Phase V (KMG-V): Genome sequencing to study the core and pangenomes of soil and plant-associated prokaryotes.</title>
        <authorList>
            <person name="Whitman W."/>
        </authorList>
    </citation>
    <scope>NUCLEOTIDE SEQUENCE [LARGE SCALE GENOMIC DNA]</scope>
    <source>
        <strain evidence="7 8">NE40</strain>
    </source>
</reference>
<dbReference type="Gene3D" id="3.30.1120.10">
    <property type="match status" value="1"/>
</dbReference>
<keyword evidence="8" id="KW-1185">Reference proteome</keyword>
<dbReference type="InterPro" id="IPR024607">
    <property type="entry name" value="Sulfatase_CS"/>
</dbReference>
<proteinExistence type="inferred from homology"/>
<accession>A0ABV2SJ88</accession>
<evidence type="ECO:0000313" key="7">
    <source>
        <dbReference type="EMBL" id="MET4757821.1"/>
    </source>
</evidence>
<evidence type="ECO:0000313" key="8">
    <source>
        <dbReference type="Proteomes" id="UP001549366"/>
    </source>
</evidence>
<evidence type="ECO:0000256" key="2">
    <source>
        <dbReference type="ARBA" id="ARBA00022723"/>
    </source>
</evidence>
<evidence type="ECO:0000256" key="4">
    <source>
        <dbReference type="ARBA" id="ARBA00022837"/>
    </source>
</evidence>
<dbReference type="PROSITE" id="PS00523">
    <property type="entry name" value="SULFATASE_1"/>
    <property type="match status" value="1"/>
</dbReference>
<evidence type="ECO:0000256" key="3">
    <source>
        <dbReference type="ARBA" id="ARBA00022801"/>
    </source>
</evidence>
<protein>
    <submittedName>
        <fullName evidence="7">Arylsulfatase A-like enzyme</fullName>
    </submittedName>
</protein>
<sequence>MKLKRLAYVVALSSSLSMPLAASEIKQTGADESRQPNIVILFADDLGYADAGFQNQSKDVHTPNLDRLAANGVVFTDGYVTAPVSGPSRVGLLTGRYQQRFGYHDNVAPFVLEEGIEQGLPLDIPTIANFFKDAGYRTGMVGKWHDGDDQKFWPYNRGFEAFYGFNNGATNYFVGADNIKTYVKTPYYSIYRDDELVDNFEEYLTDRFGSEAVDYINRHKDDPFFLYMSFNAVHDPMDATEEDLKKFAHIEDENRRKLVAMGYAMDRNVGRIMDAIDDNGLAEDTLIFFLSDNGGKATGNNSVNYSLNTPLRDQKGTLWDGGIRVPFTVTWKGTIPAGQTMNEPVIALDILPTSLAAANIQSKPEWKLDGVNILPYLKGDQAQLQDRSLFWDNWRSSAVRDRDWKLIIPNKNMKNARPQLFKISDDIGEQRNVMADYPEEAARLMQRFESWNQNNKPQKWGWNRKAFPVNNGYRHFGEEVKKGKEVKKQ</sequence>
<feature type="chain" id="PRO_5047222633" evidence="5">
    <location>
        <begin position="23"/>
        <end position="489"/>
    </location>
</feature>
<dbReference type="PANTHER" id="PTHR42693">
    <property type="entry name" value="ARYLSULFATASE FAMILY MEMBER"/>
    <property type="match status" value="1"/>
</dbReference>
<dbReference type="RefSeq" id="WP_354007947.1">
    <property type="nucleotide sequence ID" value="NZ_JBEWTA010000001.1"/>
</dbReference>
<keyword evidence="3" id="KW-0378">Hydrolase</keyword>
<dbReference type="Proteomes" id="UP001549366">
    <property type="component" value="Unassembled WGS sequence"/>
</dbReference>
<organism evidence="7 8">
    <name type="scientific">Endozoicomonas lisbonensis</name>
    <dbReference type="NCBI Taxonomy" id="3120522"/>
    <lineage>
        <taxon>Bacteria</taxon>
        <taxon>Pseudomonadati</taxon>
        <taxon>Pseudomonadota</taxon>
        <taxon>Gammaproteobacteria</taxon>
        <taxon>Oceanospirillales</taxon>
        <taxon>Endozoicomonadaceae</taxon>
        <taxon>Endozoicomonas</taxon>
    </lineage>
</organism>
<dbReference type="InterPro" id="IPR000917">
    <property type="entry name" value="Sulfatase_N"/>
</dbReference>
<comment type="similarity">
    <text evidence="1">Belongs to the sulfatase family.</text>
</comment>
<keyword evidence="2" id="KW-0479">Metal-binding</keyword>
<dbReference type="PANTHER" id="PTHR42693:SF53">
    <property type="entry name" value="ENDO-4-O-SULFATASE"/>
    <property type="match status" value="1"/>
</dbReference>
<feature type="signal peptide" evidence="5">
    <location>
        <begin position="1"/>
        <end position="22"/>
    </location>
</feature>
<keyword evidence="4" id="KW-0106">Calcium</keyword>
<evidence type="ECO:0000256" key="1">
    <source>
        <dbReference type="ARBA" id="ARBA00008779"/>
    </source>
</evidence>
<dbReference type="PROSITE" id="PS00149">
    <property type="entry name" value="SULFATASE_2"/>
    <property type="match status" value="1"/>
</dbReference>
<feature type="domain" description="Sulfatase N-terminal" evidence="6">
    <location>
        <begin position="36"/>
        <end position="360"/>
    </location>
</feature>
<evidence type="ECO:0000259" key="6">
    <source>
        <dbReference type="Pfam" id="PF00884"/>
    </source>
</evidence>
<dbReference type="Gene3D" id="3.40.720.10">
    <property type="entry name" value="Alkaline Phosphatase, subunit A"/>
    <property type="match status" value="1"/>
</dbReference>
<dbReference type="Pfam" id="PF00884">
    <property type="entry name" value="Sulfatase"/>
    <property type="match status" value="1"/>
</dbReference>
<keyword evidence="5" id="KW-0732">Signal</keyword>
<dbReference type="InterPro" id="IPR017850">
    <property type="entry name" value="Alkaline_phosphatase_core_sf"/>
</dbReference>
<comment type="caution">
    <text evidence="7">The sequence shown here is derived from an EMBL/GenBank/DDBJ whole genome shotgun (WGS) entry which is preliminary data.</text>
</comment>